<feature type="transmembrane region" description="Helical" evidence="10">
    <location>
        <begin position="293"/>
        <end position="314"/>
    </location>
</feature>
<dbReference type="Pfam" id="PF06808">
    <property type="entry name" value="DctM"/>
    <property type="match status" value="1"/>
</dbReference>
<comment type="function">
    <text evidence="8">Part of the tripartite ATP-independent periplasmic (TRAP) transport system.</text>
</comment>
<feature type="transmembrane region" description="Helical" evidence="10">
    <location>
        <begin position="103"/>
        <end position="120"/>
    </location>
</feature>
<dbReference type="InterPro" id="IPR055348">
    <property type="entry name" value="DctQ"/>
</dbReference>
<feature type="transmembrane region" description="Helical" evidence="10">
    <location>
        <begin position="334"/>
        <end position="363"/>
    </location>
</feature>
<keyword evidence="6 10" id="KW-1133">Transmembrane helix</keyword>
<feature type="domain" description="TRAP C4-dicarboxylate transport system permease DctM subunit" evidence="12">
    <location>
        <begin position="247"/>
        <end position="655"/>
    </location>
</feature>
<evidence type="ECO:0000256" key="5">
    <source>
        <dbReference type="ARBA" id="ARBA00022692"/>
    </source>
</evidence>
<evidence type="ECO:0000256" key="7">
    <source>
        <dbReference type="ARBA" id="ARBA00023136"/>
    </source>
</evidence>
<feature type="region of interest" description="Disordered" evidence="9">
    <location>
        <begin position="15"/>
        <end position="48"/>
    </location>
</feature>
<evidence type="ECO:0000256" key="6">
    <source>
        <dbReference type="ARBA" id="ARBA00022989"/>
    </source>
</evidence>
<accession>A0ABU0LCW6</accession>
<evidence type="ECO:0000256" key="4">
    <source>
        <dbReference type="ARBA" id="ARBA00022519"/>
    </source>
</evidence>
<feature type="transmembrane region" description="Helical" evidence="10">
    <location>
        <begin position="141"/>
        <end position="163"/>
    </location>
</feature>
<feature type="transmembrane region" description="Helical" evidence="10">
    <location>
        <begin position="211"/>
        <end position="229"/>
    </location>
</feature>
<proteinExistence type="predicted"/>
<organism evidence="13 14">
    <name type="scientific">Xanthobacter agilis</name>
    <dbReference type="NCBI Taxonomy" id="47492"/>
    <lineage>
        <taxon>Bacteria</taxon>
        <taxon>Pseudomonadati</taxon>
        <taxon>Pseudomonadota</taxon>
        <taxon>Alphaproteobacteria</taxon>
        <taxon>Hyphomicrobiales</taxon>
        <taxon>Xanthobacteraceae</taxon>
        <taxon>Xanthobacter</taxon>
    </lineage>
</organism>
<evidence type="ECO:0000256" key="2">
    <source>
        <dbReference type="ARBA" id="ARBA00022448"/>
    </source>
</evidence>
<feature type="transmembrane region" description="Helical" evidence="10">
    <location>
        <begin position="375"/>
        <end position="398"/>
    </location>
</feature>
<keyword evidence="4 8" id="KW-0997">Cell inner membrane</keyword>
<keyword evidence="2 8" id="KW-0813">Transport</keyword>
<keyword evidence="5 10" id="KW-0812">Transmembrane</keyword>
<dbReference type="NCBIfam" id="TIGR00786">
    <property type="entry name" value="dctM"/>
    <property type="match status" value="1"/>
</dbReference>
<evidence type="ECO:0000313" key="13">
    <source>
        <dbReference type="EMBL" id="MDQ0504968.1"/>
    </source>
</evidence>
<evidence type="ECO:0000259" key="11">
    <source>
        <dbReference type="Pfam" id="PF04290"/>
    </source>
</evidence>
<feature type="transmembrane region" description="Helical" evidence="10">
    <location>
        <begin position="507"/>
        <end position="531"/>
    </location>
</feature>
<dbReference type="PANTHER" id="PTHR33362">
    <property type="entry name" value="SIALIC ACID TRAP TRANSPORTER PERMEASE PROTEIN SIAT-RELATED"/>
    <property type="match status" value="1"/>
</dbReference>
<feature type="transmembrane region" description="Helical" evidence="10">
    <location>
        <begin position="241"/>
        <end position="273"/>
    </location>
</feature>
<keyword evidence="3" id="KW-1003">Cell membrane</keyword>
<keyword evidence="7 10" id="KW-0472">Membrane</keyword>
<comment type="subcellular location">
    <subcellularLocation>
        <location evidence="1 8">Cell inner membrane</location>
        <topology evidence="1 8">Multi-pass membrane protein</topology>
    </subcellularLocation>
</comment>
<reference evidence="13 14" key="1">
    <citation type="submission" date="2023-07" db="EMBL/GenBank/DDBJ databases">
        <title>Genomic Encyclopedia of Type Strains, Phase IV (KMG-IV): sequencing the most valuable type-strain genomes for metagenomic binning, comparative biology and taxonomic classification.</title>
        <authorList>
            <person name="Goeker M."/>
        </authorList>
    </citation>
    <scope>NUCLEOTIDE SEQUENCE [LARGE SCALE GENOMIC DNA]</scope>
    <source>
        <strain evidence="13 14">DSM 3770</strain>
    </source>
</reference>
<feature type="transmembrane region" description="Helical" evidence="10">
    <location>
        <begin position="63"/>
        <end position="91"/>
    </location>
</feature>
<feature type="transmembrane region" description="Helical" evidence="10">
    <location>
        <begin position="404"/>
        <end position="429"/>
    </location>
</feature>
<feature type="transmembrane region" description="Helical" evidence="10">
    <location>
        <begin position="475"/>
        <end position="495"/>
    </location>
</feature>
<evidence type="ECO:0000313" key="14">
    <source>
        <dbReference type="Proteomes" id="UP001241747"/>
    </source>
</evidence>
<dbReference type="PANTHER" id="PTHR33362:SF2">
    <property type="entry name" value="TRAP TRANSPORTER LARGE PERMEASE PROTEIN"/>
    <property type="match status" value="1"/>
</dbReference>
<feature type="transmembrane region" description="Helical" evidence="10">
    <location>
        <begin position="594"/>
        <end position="615"/>
    </location>
</feature>
<feature type="transmembrane region" description="Helical" evidence="10">
    <location>
        <begin position="635"/>
        <end position="655"/>
    </location>
</feature>
<dbReference type="InterPro" id="IPR004681">
    <property type="entry name" value="TRAP_DctM"/>
</dbReference>
<evidence type="ECO:0000256" key="8">
    <source>
        <dbReference type="RuleBase" id="RU369079"/>
    </source>
</evidence>
<evidence type="ECO:0000256" key="3">
    <source>
        <dbReference type="ARBA" id="ARBA00022475"/>
    </source>
</evidence>
<dbReference type="InterPro" id="IPR010656">
    <property type="entry name" value="DctM"/>
</dbReference>
<feature type="transmembrane region" description="Helical" evidence="10">
    <location>
        <begin position="183"/>
        <end position="204"/>
    </location>
</feature>
<protein>
    <submittedName>
        <fullName evidence="13">Tripartite ATP-independent transporter DctM subunit</fullName>
    </submittedName>
</protein>
<sequence length="660" mass="68922">MQGFDRRDGRIAPALAMDGTRDGTEGSPSAGSAAAHDPHGPRGAVFSGPPNALTRSAKAVEGVLAAVVEIPAALLVAAEIVILFAGVMSRYVFHAPLIWSDELASILFLWLAMLGAAVAFRRGEHMRMNVVAGMVGPEARAFLEVSAVVAGLAFCTLLLPHALDYAQEEAFIRTPALDLQNAWRAAALFTGLSLMAAFAVLKLVQIGRPLLVLKALAVAGLIIAGFWLLGPALKGLGNYNLVIFFVGVVAFCVLAGVPIAFAFGLATFGYLALTTRTPMLTMVGRLDEGMSHLILLAVPLFVFLGQLIEMTGMAKAMVAFLASLLGHVRGGLHYVLLGAMYLVSGISGAKAADMAAVAPVLFPEMKARGAKEGDLVALLSATGAQTETIPPSIVLITIGSVTGVSIAALFAGGLLPAVVLGAALCFVVWRRYRHEDLSHAARASWGEIGRAFLISLPAIALPFVIRAAVIEGVATATEVSTIGIAYSALVGLLFYRRFDWRRLKPMLVDTASLSGAILLIIGTATAMAWGLTQSGFSRSLAETMTHLPGGAFTFMAVSVVAFIVLGSLLEGIPAIVLFGPLLFPIARAVGVHEVHYAMVVILAMGIGLFAPPFGVGYYAACAIGRVDPVAGMRPILAYLVALFAGLVIVAAVPWLSTGFL</sequence>
<evidence type="ECO:0000256" key="1">
    <source>
        <dbReference type="ARBA" id="ARBA00004429"/>
    </source>
</evidence>
<gene>
    <name evidence="13" type="ORF">QOZ94_001750</name>
</gene>
<keyword evidence="14" id="KW-1185">Reference proteome</keyword>
<comment type="caution">
    <text evidence="13">The sequence shown here is derived from an EMBL/GenBank/DDBJ whole genome shotgun (WGS) entry which is preliminary data.</text>
</comment>
<evidence type="ECO:0000256" key="10">
    <source>
        <dbReference type="SAM" id="Phobius"/>
    </source>
</evidence>
<feature type="transmembrane region" description="Helical" evidence="10">
    <location>
        <begin position="450"/>
        <end position="469"/>
    </location>
</feature>
<evidence type="ECO:0000259" key="12">
    <source>
        <dbReference type="Pfam" id="PF06808"/>
    </source>
</evidence>
<dbReference type="Pfam" id="PF04290">
    <property type="entry name" value="DctQ"/>
    <property type="match status" value="1"/>
</dbReference>
<evidence type="ECO:0000256" key="9">
    <source>
        <dbReference type="SAM" id="MobiDB-lite"/>
    </source>
</evidence>
<name>A0ABU0LCW6_XANAG</name>
<feature type="domain" description="Tripartite ATP-independent periplasmic transporters DctQ component" evidence="11">
    <location>
        <begin position="80"/>
        <end position="205"/>
    </location>
</feature>
<feature type="transmembrane region" description="Helical" evidence="10">
    <location>
        <begin position="551"/>
        <end position="582"/>
    </location>
</feature>
<dbReference type="Proteomes" id="UP001241747">
    <property type="component" value="Unassembled WGS sequence"/>
</dbReference>
<dbReference type="EMBL" id="JAUSVY010000003">
    <property type="protein sequence ID" value="MDQ0504968.1"/>
    <property type="molecule type" value="Genomic_DNA"/>
</dbReference>